<feature type="region of interest" description="Disordered" evidence="1">
    <location>
        <begin position="50"/>
        <end position="92"/>
    </location>
</feature>
<evidence type="ECO:0000256" key="1">
    <source>
        <dbReference type="SAM" id="MobiDB-lite"/>
    </source>
</evidence>
<dbReference type="AlphaFoldDB" id="A0A7C3VS94"/>
<feature type="transmembrane region" description="Helical" evidence="2">
    <location>
        <begin position="12"/>
        <end position="34"/>
    </location>
</feature>
<keyword evidence="2" id="KW-0812">Transmembrane</keyword>
<organism evidence="3">
    <name type="scientific">Planktothricoides sp. SpSt-374</name>
    <dbReference type="NCBI Taxonomy" id="2282167"/>
    <lineage>
        <taxon>Bacteria</taxon>
        <taxon>Bacillati</taxon>
        <taxon>Cyanobacteriota</taxon>
        <taxon>Cyanophyceae</taxon>
        <taxon>Oscillatoriophycideae</taxon>
        <taxon>Oscillatoriales</taxon>
        <taxon>Oscillatoriaceae</taxon>
        <taxon>Planktothricoides</taxon>
    </lineage>
</organism>
<gene>
    <name evidence="3" type="ORF">ENR15_12185</name>
</gene>
<proteinExistence type="predicted"/>
<comment type="caution">
    <text evidence="3">The sequence shown here is derived from an EMBL/GenBank/DDBJ whole genome shotgun (WGS) entry which is preliminary data.</text>
</comment>
<dbReference type="Gene3D" id="2.30.30.40">
    <property type="entry name" value="SH3 Domains"/>
    <property type="match status" value="1"/>
</dbReference>
<keyword evidence="2" id="KW-0472">Membrane</keyword>
<feature type="compositionally biased region" description="Low complexity" evidence="1">
    <location>
        <begin position="67"/>
        <end position="81"/>
    </location>
</feature>
<evidence type="ECO:0000256" key="2">
    <source>
        <dbReference type="SAM" id="Phobius"/>
    </source>
</evidence>
<protein>
    <submittedName>
        <fullName evidence="3">SH3 domain-containing protein</fullName>
    </submittedName>
</protein>
<keyword evidence="2" id="KW-1133">Transmembrane helix</keyword>
<sequence length="158" mass="17155">MNQIFYEIFKFFMGFLLALVILAGGSVAAALYFVTKLTALPPKPTFANDAPTQVVTSDPKAKPPAKQPQAASNQPSASPTSTPTPLPPGAYRARVSWPEGLVLRDKPTYESSTIGGIAYNENVLILEVTSSKEWERVRVESTKEEGWVRGGNTERIGN</sequence>
<dbReference type="EMBL" id="DSPX01000124">
    <property type="protein sequence ID" value="HGG01376.1"/>
    <property type="molecule type" value="Genomic_DNA"/>
</dbReference>
<evidence type="ECO:0000313" key="3">
    <source>
        <dbReference type="EMBL" id="HGG01376.1"/>
    </source>
</evidence>
<accession>A0A7C3VS94</accession>
<name>A0A7C3VS94_9CYAN</name>
<reference evidence="3" key="1">
    <citation type="journal article" date="2020" name="mSystems">
        <title>Genome- and Community-Level Interaction Insights into Carbon Utilization and Element Cycling Functions of Hydrothermarchaeota in Hydrothermal Sediment.</title>
        <authorList>
            <person name="Zhou Z."/>
            <person name="Liu Y."/>
            <person name="Xu W."/>
            <person name="Pan J."/>
            <person name="Luo Z.H."/>
            <person name="Li M."/>
        </authorList>
    </citation>
    <scope>NUCLEOTIDE SEQUENCE [LARGE SCALE GENOMIC DNA]</scope>
    <source>
        <strain evidence="3">SpSt-374</strain>
    </source>
</reference>